<dbReference type="InterPro" id="IPR018466">
    <property type="entry name" value="Kre9/Knh1-like_N"/>
</dbReference>
<dbReference type="Proteomes" id="UP001610335">
    <property type="component" value="Unassembled WGS sequence"/>
</dbReference>
<evidence type="ECO:0000313" key="5">
    <source>
        <dbReference type="EMBL" id="KAL2831765.1"/>
    </source>
</evidence>
<evidence type="ECO:0000256" key="1">
    <source>
        <dbReference type="ARBA" id="ARBA00022729"/>
    </source>
</evidence>
<dbReference type="EMBL" id="JBFXLS010000008">
    <property type="protein sequence ID" value="KAL2831765.1"/>
    <property type="molecule type" value="Genomic_DNA"/>
</dbReference>
<protein>
    <recommendedName>
        <fullName evidence="4">Yeast cell wall synthesis Kre9/Knh1-like N-terminal domain-containing protein</fullName>
    </recommendedName>
</protein>
<evidence type="ECO:0000259" key="4">
    <source>
        <dbReference type="Pfam" id="PF10342"/>
    </source>
</evidence>
<feature type="chain" id="PRO_5045084528" description="Yeast cell wall synthesis Kre9/Knh1-like N-terminal domain-containing protein" evidence="3">
    <location>
        <begin position="16"/>
        <end position="201"/>
    </location>
</feature>
<name>A0ABR4IVJ4_9EURO</name>
<dbReference type="PANTHER" id="PTHR40633:SF6">
    <property type="entry name" value="MATRIX PROTEIN, PUTATIVE (AFU_ORTHOLOGUE AFUA_8G05410)-RELATED"/>
    <property type="match status" value="1"/>
</dbReference>
<keyword evidence="1 3" id="KW-0732">Signal</keyword>
<sequence length="201" mass="21198">MYLLKPLLATWACLAQVSIAGVAFTRWPATVYTGQPAILGWNGDPNAPATIILRKGPADNLKTLKVLTTQAGGGSFTWIPEESLIDGTDYALQIEQDGSINYSGLVTLAHQPGWEPSLPVSQNTPHGLSSNSVPPPIGGMRTDVQKGNNGYISVQNSTSPQFNMTSSKGTAPTKSNEGTSFRLASPEIILGALAAVIFFAL</sequence>
<dbReference type="InterPro" id="IPR052982">
    <property type="entry name" value="SRP1/TIP1-like"/>
</dbReference>
<feature type="region of interest" description="Disordered" evidence="2">
    <location>
        <begin position="157"/>
        <end position="178"/>
    </location>
</feature>
<dbReference type="PANTHER" id="PTHR40633">
    <property type="entry name" value="MATRIX PROTEIN, PUTATIVE (AFU_ORTHOLOGUE AFUA_8G05410)-RELATED"/>
    <property type="match status" value="1"/>
</dbReference>
<dbReference type="Pfam" id="PF10342">
    <property type="entry name" value="Kre9_KNH"/>
    <property type="match status" value="1"/>
</dbReference>
<proteinExistence type="predicted"/>
<evidence type="ECO:0000256" key="2">
    <source>
        <dbReference type="SAM" id="MobiDB-lite"/>
    </source>
</evidence>
<accession>A0ABR4IVJ4</accession>
<feature type="signal peptide" evidence="3">
    <location>
        <begin position="1"/>
        <end position="15"/>
    </location>
</feature>
<reference evidence="5 6" key="1">
    <citation type="submission" date="2024-07" db="EMBL/GenBank/DDBJ databases">
        <title>Section-level genome sequencing and comparative genomics of Aspergillus sections Usti and Cavernicolus.</title>
        <authorList>
            <consortium name="Lawrence Berkeley National Laboratory"/>
            <person name="Nybo J.L."/>
            <person name="Vesth T.C."/>
            <person name="Theobald S."/>
            <person name="Frisvad J.C."/>
            <person name="Larsen T.O."/>
            <person name="Kjaerboelling I."/>
            <person name="Rothschild-Mancinelli K."/>
            <person name="Lyhne E.K."/>
            <person name="Kogle M.E."/>
            <person name="Barry K."/>
            <person name="Clum A."/>
            <person name="Na H."/>
            <person name="Ledsgaard L."/>
            <person name="Lin J."/>
            <person name="Lipzen A."/>
            <person name="Kuo A."/>
            <person name="Riley R."/>
            <person name="Mondo S."/>
            <person name="LaButti K."/>
            <person name="Haridas S."/>
            <person name="Pangalinan J."/>
            <person name="Salamov A.A."/>
            <person name="Simmons B.A."/>
            <person name="Magnuson J.K."/>
            <person name="Chen J."/>
            <person name="Drula E."/>
            <person name="Henrissat B."/>
            <person name="Wiebenga A."/>
            <person name="Lubbers R.J."/>
            <person name="Gomes A.C."/>
            <person name="Makela M.R."/>
            <person name="Stajich J."/>
            <person name="Grigoriev I.V."/>
            <person name="Mortensen U.H."/>
            <person name="De vries R.P."/>
            <person name="Baker S.E."/>
            <person name="Andersen M.R."/>
        </authorList>
    </citation>
    <scope>NUCLEOTIDE SEQUENCE [LARGE SCALE GENOMIC DNA]</scope>
    <source>
        <strain evidence="5 6">CBS 600.67</strain>
    </source>
</reference>
<evidence type="ECO:0000256" key="3">
    <source>
        <dbReference type="SAM" id="SignalP"/>
    </source>
</evidence>
<gene>
    <name evidence="5" type="ORF">BDW59DRAFT_157724</name>
</gene>
<evidence type="ECO:0000313" key="6">
    <source>
        <dbReference type="Proteomes" id="UP001610335"/>
    </source>
</evidence>
<comment type="caution">
    <text evidence="5">The sequence shown here is derived from an EMBL/GenBank/DDBJ whole genome shotgun (WGS) entry which is preliminary data.</text>
</comment>
<keyword evidence="6" id="KW-1185">Reference proteome</keyword>
<feature type="domain" description="Yeast cell wall synthesis Kre9/Knh1-like N-terminal" evidence="4">
    <location>
        <begin position="31"/>
        <end position="104"/>
    </location>
</feature>
<organism evidence="5 6">
    <name type="scientific">Aspergillus cavernicola</name>
    <dbReference type="NCBI Taxonomy" id="176166"/>
    <lineage>
        <taxon>Eukaryota</taxon>
        <taxon>Fungi</taxon>
        <taxon>Dikarya</taxon>
        <taxon>Ascomycota</taxon>
        <taxon>Pezizomycotina</taxon>
        <taxon>Eurotiomycetes</taxon>
        <taxon>Eurotiomycetidae</taxon>
        <taxon>Eurotiales</taxon>
        <taxon>Aspergillaceae</taxon>
        <taxon>Aspergillus</taxon>
        <taxon>Aspergillus subgen. Nidulantes</taxon>
    </lineage>
</organism>